<dbReference type="PROSITE" id="PS51318">
    <property type="entry name" value="TAT"/>
    <property type="match status" value="1"/>
</dbReference>
<dbReference type="PANTHER" id="PTHR36848:SF2">
    <property type="entry name" value="SECRETED PROTEIN"/>
    <property type="match status" value="1"/>
</dbReference>
<dbReference type="RefSeq" id="WP_103940981.1">
    <property type="nucleotide sequence ID" value="NZ_FNVO01000013.1"/>
</dbReference>
<dbReference type="AlphaFoldDB" id="A0A1H6D4I0"/>
<dbReference type="InterPro" id="IPR053161">
    <property type="entry name" value="Ulvan_degrading_GH"/>
</dbReference>
<dbReference type="Gene3D" id="2.60.120.260">
    <property type="entry name" value="Galactose-binding domain-like"/>
    <property type="match status" value="1"/>
</dbReference>
<protein>
    <submittedName>
        <fullName evidence="1">Glycosyl hydrolases family 2, sugar binding domain</fullName>
    </submittedName>
</protein>
<dbReference type="Pfam" id="PF17132">
    <property type="entry name" value="Glyco_hydro_106"/>
    <property type="match status" value="2"/>
</dbReference>
<dbReference type="OrthoDB" id="9761519at2"/>
<dbReference type="Proteomes" id="UP000236723">
    <property type="component" value="Unassembled WGS sequence"/>
</dbReference>
<name>A0A1H6D4I0_9ACTN</name>
<accession>A0A1H6D4I0</accession>
<dbReference type="PANTHER" id="PTHR36848">
    <property type="entry name" value="DNA-BINDING PROTEIN (PUTATIVE SECRETED PROTEIN)-RELATED"/>
    <property type="match status" value="1"/>
</dbReference>
<organism evidence="1 2">
    <name type="scientific">Thermomonospora echinospora</name>
    <dbReference type="NCBI Taxonomy" id="1992"/>
    <lineage>
        <taxon>Bacteria</taxon>
        <taxon>Bacillati</taxon>
        <taxon>Actinomycetota</taxon>
        <taxon>Actinomycetes</taxon>
        <taxon>Streptosporangiales</taxon>
        <taxon>Thermomonosporaceae</taxon>
        <taxon>Thermomonospora</taxon>
    </lineage>
</organism>
<reference evidence="2" key="1">
    <citation type="submission" date="2016-10" db="EMBL/GenBank/DDBJ databases">
        <authorList>
            <person name="Varghese N."/>
            <person name="Submissions S."/>
        </authorList>
    </citation>
    <scope>NUCLEOTIDE SEQUENCE [LARGE SCALE GENOMIC DNA]</scope>
    <source>
        <strain evidence="2">DSM 43163</strain>
    </source>
</reference>
<dbReference type="EMBL" id="FNVO01000013">
    <property type="protein sequence ID" value="SEG80210.1"/>
    <property type="molecule type" value="Genomic_DNA"/>
</dbReference>
<evidence type="ECO:0000313" key="1">
    <source>
        <dbReference type="EMBL" id="SEG80210.1"/>
    </source>
</evidence>
<sequence>MNENSFTRRRVLQVGVAAGAVAALPLSVRTPAAVADSRPLQAVRFAEPPAAVRPKFRWWWPDGQVDPSEIRREIDQMADAGFGGAEIVAVHHSIRDKSVLDPEKYGWGTPAWNAGVEAALDQAKKRGITVDLTVGPAWPAAVPTITPDSPEAVKELAYGRADVAGGATYSGPVPAARAAAEHGVTKQKLLWVHAVRVDPALSTRNETGLALDSWQDLTSLVKDGRIEWSAPTGGDWVLLSYWERGSGQQPESGPHSSPESYVVDHFSKAGTQAVIDFWEERLLTPRIRKLLKHAGGALFEDSIELETQALNWTPGLDAEFARRRGYALHRYLPVIVRYRENPVFTYQAELTRRARHDYWLTVSNLFSEHHFEALTGWAHSLGLQFRSQPYGLETDAIQHAAIVDIPEGESLGFRNLDDYRALAGGRDLAGRKILSSEAGAYQGAAYSVTWDRFLSTMGGAYAAGLNQTVLHGFSYATAPGVNWPGFAGFTPYSGGIGFSESWGPRHPTWRHVEDVAGYLARVHQVTQVGTNKIDVAVYRQKGYTKTGLGAGWFTSDGVPLGWTHQLVSDPVLELPLAKVSDGRLAPKGPAYKVLVVEHDIYGGNERTLPVATAERLLSWTKQGLPLIFIGDWSAATVPGVAKEGENERLRAILAELFKQPKVRNVPDRPSTPQALEALGLQPTVRYAEKSTLLHSRRVEDGVDFYYFVNGKHAETVKPPVAAIDHKVTLTRSDRDAVPYRLDAWTGEIERIAVYEEDGDTVTVRVALQPSESTIIVLAGPGHYGDGAKKRVHAVSSQANEVRFAGNGLTVRAAQAGTYTTALSNGRTAQATVAAVPAPADLTSWTLTVEDWRPGATPTETVTQTHTVTLDALKPWTEIPGLEDVSGVGVYRTTVNLGKDWTRSHGAYLSLGEVTDTCRVKVNGQVLPAVDQLNPVLDIGAHLRPGANTIEVEVATTLLNRLRVSDPGVYGVAGRQRYGLIGPVRLVPYGETTVRV</sequence>
<keyword evidence="1" id="KW-0378">Hydrolase</keyword>
<dbReference type="GO" id="GO:0016787">
    <property type="term" value="F:hydrolase activity"/>
    <property type="evidence" value="ECO:0007669"/>
    <property type="project" value="UniProtKB-KW"/>
</dbReference>
<gene>
    <name evidence="1" type="ORF">SAMN04489712_11340</name>
</gene>
<proteinExistence type="predicted"/>
<keyword evidence="2" id="KW-1185">Reference proteome</keyword>
<dbReference type="InterPro" id="IPR008979">
    <property type="entry name" value="Galactose-bd-like_sf"/>
</dbReference>
<dbReference type="SUPFAM" id="SSF49785">
    <property type="entry name" value="Galactose-binding domain-like"/>
    <property type="match status" value="1"/>
</dbReference>
<dbReference type="InterPro" id="IPR006311">
    <property type="entry name" value="TAT_signal"/>
</dbReference>
<evidence type="ECO:0000313" key="2">
    <source>
        <dbReference type="Proteomes" id="UP000236723"/>
    </source>
</evidence>